<evidence type="ECO:0000256" key="1">
    <source>
        <dbReference type="SAM" id="MobiDB-lite"/>
    </source>
</evidence>
<accession>A0A9D1U8T8</accession>
<name>A0A9D1U8T8_9BACT</name>
<feature type="compositionally biased region" description="Low complexity" evidence="1">
    <location>
        <begin position="143"/>
        <end position="154"/>
    </location>
</feature>
<keyword evidence="2" id="KW-0456">Lyase</keyword>
<evidence type="ECO:0000313" key="2">
    <source>
        <dbReference type="EMBL" id="HIW78959.1"/>
    </source>
</evidence>
<dbReference type="Proteomes" id="UP000824264">
    <property type="component" value="Unassembled WGS sequence"/>
</dbReference>
<dbReference type="GO" id="GO:0016829">
    <property type="term" value="F:lyase activity"/>
    <property type="evidence" value="ECO:0007669"/>
    <property type="project" value="UniProtKB-KW"/>
</dbReference>
<dbReference type="Pfam" id="PF05861">
    <property type="entry name" value="PhnI"/>
    <property type="match status" value="1"/>
</dbReference>
<proteinExistence type="predicted"/>
<sequence length="376" mass="41000">MYVAVKGGEKAISAAHERLGRERRGDPSIPELRLDQLVGQLRLAVDRVMAEGSLYDRELAALAIKQAQGDLPEAVFLVRAYRTTLPRFGASDPVDTSAMRVLRRISATWKDLPGGQLLGATFDYTHRLLDRVLAETRAGSDLAADAPAPAPQAASEDTPVGPLPRALDALVAEGLLERPEADPDAKCRDITRHPLELPADTPADRGVRLQALARADEGFLLGMAYSTQRGFGAVHPFTGELRRGLVELSFHSEELGFSVVIGEVELTECETVSSYTGTARPPCFTRGYGLVFGNNERKALSMAITDRALRARELDEPLVGPAQNPEFVLLHGDNVDASGFVQHIKLPHYVDFQADLSLIRGLRAKRRNKDNDHATD</sequence>
<gene>
    <name evidence="2" type="ORF">H9874_07430</name>
</gene>
<dbReference type="GO" id="GO:0019634">
    <property type="term" value="P:organic phosphonate metabolic process"/>
    <property type="evidence" value="ECO:0007669"/>
    <property type="project" value="InterPro"/>
</dbReference>
<evidence type="ECO:0000313" key="3">
    <source>
        <dbReference type="Proteomes" id="UP000824264"/>
    </source>
</evidence>
<organism evidence="2 3">
    <name type="scientific">Candidatus Bilophila faecipullorum</name>
    <dbReference type="NCBI Taxonomy" id="2838482"/>
    <lineage>
        <taxon>Bacteria</taxon>
        <taxon>Pseudomonadati</taxon>
        <taxon>Thermodesulfobacteriota</taxon>
        <taxon>Desulfovibrionia</taxon>
        <taxon>Desulfovibrionales</taxon>
        <taxon>Desulfovibrionaceae</taxon>
        <taxon>Bilophila</taxon>
    </lineage>
</organism>
<dbReference type="AlphaFoldDB" id="A0A9D1U8T8"/>
<reference evidence="2" key="1">
    <citation type="journal article" date="2021" name="PeerJ">
        <title>Extensive microbial diversity within the chicken gut microbiome revealed by metagenomics and culture.</title>
        <authorList>
            <person name="Gilroy R."/>
            <person name="Ravi A."/>
            <person name="Getino M."/>
            <person name="Pursley I."/>
            <person name="Horton D.L."/>
            <person name="Alikhan N.F."/>
            <person name="Baker D."/>
            <person name="Gharbi K."/>
            <person name="Hall N."/>
            <person name="Watson M."/>
            <person name="Adriaenssens E.M."/>
            <person name="Foster-Nyarko E."/>
            <person name="Jarju S."/>
            <person name="Secka A."/>
            <person name="Antonio M."/>
            <person name="Oren A."/>
            <person name="Chaudhuri R.R."/>
            <person name="La Ragione R."/>
            <person name="Hildebrand F."/>
            <person name="Pallen M.J."/>
        </authorList>
    </citation>
    <scope>NUCLEOTIDE SEQUENCE</scope>
    <source>
        <strain evidence="2">ChiSxjej5B17-1746</strain>
    </source>
</reference>
<comment type="caution">
    <text evidence="2">The sequence shown here is derived from an EMBL/GenBank/DDBJ whole genome shotgun (WGS) entry which is preliminary data.</text>
</comment>
<dbReference type="PIRSF" id="PIRSF007313">
    <property type="entry name" value="PhnI"/>
    <property type="match status" value="1"/>
</dbReference>
<dbReference type="InterPro" id="IPR008773">
    <property type="entry name" value="PhnI"/>
</dbReference>
<dbReference type="EMBL" id="DXGI01000282">
    <property type="protein sequence ID" value="HIW78959.1"/>
    <property type="molecule type" value="Genomic_DNA"/>
</dbReference>
<feature type="region of interest" description="Disordered" evidence="1">
    <location>
        <begin position="143"/>
        <end position="163"/>
    </location>
</feature>
<reference evidence="2" key="2">
    <citation type="submission" date="2021-04" db="EMBL/GenBank/DDBJ databases">
        <authorList>
            <person name="Gilroy R."/>
        </authorList>
    </citation>
    <scope>NUCLEOTIDE SEQUENCE</scope>
    <source>
        <strain evidence="2">ChiSxjej5B17-1746</strain>
    </source>
</reference>
<protein>
    <submittedName>
        <fullName evidence="2">Carbon-phosphorus lyase complex subunit PhnI</fullName>
    </submittedName>
</protein>